<accession>S8FB30</accession>
<name>S8FB30_FOMSC</name>
<dbReference type="SUPFAM" id="SSF48576">
    <property type="entry name" value="Terpenoid synthases"/>
    <property type="match status" value="1"/>
</dbReference>
<keyword evidence="4" id="KW-1185">Reference proteome</keyword>
<evidence type="ECO:0000256" key="1">
    <source>
        <dbReference type="ARBA" id="ARBA00007946"/>
    </source>
</evidence>
<dbReference type="GO" id="GO:0016838">
    <property type="term" value="F:carbon-oxygen lyase activity, acting on phosphates"/>
    <property type="evidence" value="ECO:0007669"/>
    <property type="project" value="InterPro"/>
</dbReference>
<dbReference type="Proteomes" id="UP000015241">
    <property type="component" value="Unassembled WGS sequence"/>
</dbReference>
<organism evidence="3 4">
    <name type="scientific">Fomitopsis schrenkii</name>
    <name type="common">Brown rot fungus</name>
    <dbReference type="NCBI Taxonomy" id="2126942"/>
    <lineage>
        <taxon>Eukaryota</taxon>
        <taxon>Fungi</taxon>
        <taxon>Dikarya</taxon>
        <taxon>Basidiomycota</taxon>
        <taxon>Agaricomycotina</taxon>
        <taxon>Agaricomycetes</taxon>
        <taxon>Polyporales</taxon>
        <taxon>Fomitopsis</taxon>
    </lineage>
</organism>
<proteinExistence type="inferred from homology"/>
<dbReference type="HOGENOM" id="CLU_052212_2_1_1"/>
<dbReference type="OrthoDB" id="2998174at2759"/>
<dbReference type="InParanoid" id="S8FB30"/>
<gene>
    <name evidence="3" type="ORF">FOMPIDRAFT_31126</name>
</gene>
<evidence type="ECO:0000256" key="2">
    <source>
        <dbReference type="ARBA" id="ARBA00023239"/>
    </source>
</evidence>
<evidence type="ECO:0008006" key="5">
    <source>
        <dbReference type="Google" id="ProtNLM"/>
    </source>
</evidence>
<dbReference type="Gene3D" id="1.10.600.10">
    <property type="entry name" value="Farnesyl Diphosphate Synthase"/>
    <property type="match status" value="1"/>
</dbReference>
<dbReference type="Pfam" id="PF06330">
    <property type="entry name" value="TRI5"/>
    <property type="match status" value="1"/>
</dbReference>
<dbReference type="InterPro" id="IPR008949">
    <property type="entry name" value="Isoprenoid_synthase_dom_sf"/>
</dbReference>
<evidence type="ECO:0000313" key="4">
    <source>
        <dbReference type="Proteomes" id="UP000015241"/>
    </source>
</evidence>
<dbReference type="EMBL" id="KE504201">
    <property type="protein sequence ID" value="EPS95759.1"/>
    <property type="molecule type" value="Genomic_DNA"/>
</dbReference>
<sequence>HITTGIATGDNPYRHVSMDVRVAISLFTTIAVCMDDSATLTSIDCPNVHLDLCGGLDQKGSTDGLARELLRILRSMWNYYPKFGASAIFLSTMQFLNISLLDHNPRDIVLPGDSIKFTEYRRSLDRCSEAYAYFIWEKSRFPDPKVYMHTIPDAMNFVNYANDVLSFYKEVLAGDTQNYITERA</sequence>
<protein>
    <recommendedName>
        <fullName evidence="5">Terpenoid synthase</fullName>
    </recommendedName>
</protein>
<comment type="similarity">
    <text evidence="1">Belongs to the trichodiene synthase family.</text>
</comment>
<feature type="non-terminal residue" evidence="3">
    <location>
        <position position="184"/>
    </location>
</feature>
<evidence type="ECO:0000313" key="3">
    <source>
        <dbReference type="EMBL" id="EPS95759.1"/>
    </source>
</evidence>
<feature type="non-terminal residue" evidence="3">
    <location>
        <position position="1"/>
    </location>
</feature>
<dbReference type="AlphaFoldDB" id="S8FB30"/>
<keyword evidence="2" id="KW-0456">Lyase</keyword>
<dbReference type="InterPro" id="IPR024652">
    <property type="entry name" value="Trichodiene_synth"/>
</dbReference>
<reference evidence="3 4" key="1">
    <citation type="journal article" date="2012" name="Science">
        <title>The Paleozoic origin of enzymatic lignin decomposition reconstructed from 31 fungal genomes.</title>
        <authorList>
            <person name="Floudas D."/>
            <person name="Binder M."/>
            <person name="Riley R."/>
            <person name="Barry K."/>
            <person name="Blanchette R.A."/>
            <person name="Henrissat B."/>
            <person name="Martinez A.T."/>
            <person name="Otillar R."/>
            <person name="Spatafora J.W."/>
            <person name="Yadav J.S."/>
            <person name="Aerts A."/>
            <person name="Benoit I."/>
            <person name="Boyd A."/>
            <person name="Carlson A."/>
            <person name="Copeland A."/>
            <person name="Coutinho P.M."/>
            <person name="de Vries R.P."/>
            <person name="Ferreira P."/>
            <person name="Findley K."/>
            <person name="Foster B."/>
            <person name="Gaskell J."/>
            <person name="Glotzer D."/>
            <person name="Gorecki P."/>
            <person name="Heitman J."/>
            <person name="Hesse C."/>
            <person name="Hori C."/>
            <person name="Igarashi K."/>
            <person name="Jurgens J.A."/>
            <person name="Kallen N."/>
            <person name="Kersten P."/>
            <person name="Kohler A."/>
            <person name="Kuees U."/>
            <person name="Kumar T.K.A."/>
            <person name="Kuo A."/>
            <person name="LaButti K."/>
            <person name="Larrondo L.F."/>
            <person name="Lindquist E."/>
            <person name="Ling A."/>
            <person name="Lombard V."/>
            <person name="Lucas S."/>
            <person name="Lundell T."/>
            <person name="Martin R."/>
            <person name="McLaughlin D.J."/>
            <person name="Morgenstern I."/>
            <person name="Morin E."/>
            <person name="Murat C."/>
            <person name="Nagy L.G."/>
            <person name="Nolan M."/>
            <person name="Ohm R.A."/>
            <person name="Patyshakuliyeva A."/>
            <person name="Rokas A."/>
            <person name="Ruiz-Duenas F.J."/>
            <person name="Sabat G."/>
            <person name="Salamov A."/>
            <person name="Samejima M."/>
            <person name="Schmutz J."/>
            <person name="Slot J.C."/>
            <person name="St John F."/>
            <person name="Stenlid J."/>
            <person name="Sun H."/>
            <person name="Sun S."/>
            <person name="Syed K."/>
            <person name="Tsang A."/>
            <person name="Wiebenga A."/>
            <person name="Young D."/>
            <person name="Pisabarro A."/>
            <person name="Eastwood D.C."/>
            <person name="Martin F."/>
            <person name="Cullen D."/>
            <person name="Grigoriev I.V."/>
            <person name="Hibbett D.S."/>
        </authorList>
    </citation>
    <scope>NUCLEOTIDE SEQUENCE</scope>
    <source>
        <strain evidence="4">FP-58527</strain>
    </source>
</reference>